<reference evidence="2 3" key="1">
    <citation type="submission" date="2021-06" db="EMBL/GenBank/DDBJ databases">
        <title>Caerostris extrusa draft genome.</title>
        <authorList>
            <person name="Kono N."/>
            <person name="Arakawa K."/>
        </authorList>
    </citation>
    <scope>NUCLEOTIDE SEQUENCE [LARGE SCALE GENOMIC DNA]</scope>
</reference>
<evidence type="ECO:0000313" key="3">
    <source>
        <dbReference type="Proteomes" id="UP001054945"/>
    </source>
</evidence>
<comment type="caution">
    <text evidence="2">The sequence shown here is derived from an EMBL/GenBank/DDBJ whole genome shotgun (WGS) entry which is preliminary data.</text>
</comment>
<evidence type="ECO:0000313" key="2">
    <source>
        <dbReference type="EMBL" id="GIY71298.1"/>
    </source>
</evidence>
<keyword evidence="3" id="KW-1185">Reference proteome</keyword>
<feature type="compositionally biased region" description="Polar residues" evidence="1">
    <location>
        <begin position="63"/>
        <end position="75"/>
    </location>
</feature>
<proteinExistence type="predicted"/>
<dbReference type="Proteomes" id="UP001054945">
    <property type="component" value="Unassembled WGS sequence"/>
</dbReference>
<gene>
    <name evidence="2" type="ORF">CEXT_504611</name>
</gene>
<organism evidence="2 3">
    <name type="scientific">Caerostris extrusa</name>
    <name type="common">Bark spider</name>
    <name type="synonym">Caerostris bankana</name>
    <dbReference type="NCBI Taxonomy" id="172846"/>
    <lineage>
        <taxon>Eukaryota</taxon>
        <taxon>Metazoa</taxon>
        <taxon>Ecdysozoa</taxon>
        <taxon>Arthropoda</taxon>
        <taxon>Chelicerata</taxon>
        <taxon>Arachnida</taxon>
        <taxon>Araneae</taxon>
        <taxon>Araneomorphae</taxon>
        <taxon>Entelegynae</taxon>
        <taxon>Araneoidea</taxon>
        <taxon>Araneidae</taxon>
        <taxon>Caerostris</taxon>
    </lineage>
</organism>
<dbReference type="AlphaFoldDB" id="A0AAV4VP73"/>
<dbReference type="EMBL" id="BPLR01014781">
    <property type="protein sequence ID" value="GIY71298.1"/>
    <property type="molecule type" value="Genomic_DNA"/>
</dbReference>
<evidence type="ECO:0000256" key="1">
    <source>
        <dbReference type="SAM" id="MobiDB-lite"/>
    </source>
</evidence>
<feature type="region of interest" description="Disordered" evidence="1">
    <location>
        <begin position="63"/>
        <end position="86"/>
    </location>
</feature>
<name>A0AAV4VP73_CAEEX</name>
<protein>
    <submittedName>
        <fullName evidence="2">Uncharacterized protein</fullName>
    </submittedName>
</protein>
<sequence length="131" mass="14676">MLGLLPLIVRFGLDYSEDSPPRGVKIFRFSSALSPVTAVLKPGAYWPQKLAFSTERLLDTRNSHSQLRVHTQTSGMKRPWSSKTDNPRRVDYKCDSGFYAFHSGTCSVPLVRPGLDYSEDSPPHGLLHCPQ</sequence>
<accession>A0AAV4VP73</accession>